<organism evidence="2 3">
    <name type="scientific">Helianthus annuus</name>
    <name type="common">Common sunflower</name>
    <dbReference type="NCBI Taxonomy" id="4232"/>
    <lineage>
        <taxon>Eukaryota</taxon>
        <taxon>Viridiplantae</taxon>
        <taxon>Streptophyta</taxon>
        <taxon>Embryophyta</taxon>
        <taxon>Tracheophyta</taxon>
        <taxon>Spermatophyta</taxon>
        <taxon>Magnoliopsida</taxon>
        <taxon>eudicotyledons</taxon>
        <taxon>Gunneridae</taxon>
        <taxon>Pentapetalae</taxon>
        <taxon>asterids</taxon>
        <taxon>campanulids</taxon>
        <taxon>Asterales</taxon>
        <taxon>Asteraceae</taxon>
        <taxon>Asteroideae</taxon>
        <taxon>Heliantheae alliance</taxon>
        <taxon>Heliantheae</taxon>
        <taxon>Helianthus</taxon>
    </lineage>
</organism>
<protein>
    <submittedName>
        <fullName evidence="2">Uncharacterized protein</fullName>
    </submittedName>
</protein>
<keyword evidence="1" id="KW-0472">Membrane</keyword>
<feature type="transmembrane region" description="Helical" evidence="1">
    <location>
        <begin position="57"/>
        <end position="78"/>
    </location>
</feature>
<sequence length="92" mass="10670">MAHESFRFLLDKCGCGFGLWQSKSHLSSGAYKILFQQSQWVCLKARGSFVFMAWDNLFPGLMFVFWGFAMSCCVLRVYRDVPSLLTWSELRP</sequence>
<dbReference type="AlphaFoldDB" id="A0A9K3I7Z8"/>
<dbReference type="EMBL" id="MNCJ02000324">
    <property type="protein sequence ID" value="KAF5791204.1"/>
    <property type="molecule type" value="Genomic_DNA"/>
</dbReference>
<evidence type="ECO:0000313" key="2">
    <source>
        <dbReference type="EMBL" id="KAF5791204.1"/>
    </source>
</evidence>
<dbReference type="Proteomes" id="UP000215914">
    <property type="component" value="Unassembled WGS sequence"/>
</dbReference>
<name>A0A9K3I7Z8_HELAN</name>
<gene>
    <name evidence="2" type="ORF">HanXRQr2_Chr09g0391991</name>
</gene>
<evidence type="ECO:0000313" key="3">
    <source>
        <dbReference type="Proteomes" id="UP000215914"/>
    </source>
</evidence>
<keyword evidence="1" id="KW-1133">Transmembrane helix</keyword>
<evidence type="ECO:0000256" key="1">
    <source>
        <dbReference type="SAM" id="Phobius"/>
    </source>
</evidence>
<comment type="caution">
    <text evidence="2">The sequence shown here is derived from an EMBL/GenBank/DDBJ whole genome shotgun (WGS) entry which is preliminary data.</text>
</comment>
<reference evidence="2" key="1">
    <citation type="journal article" date="2017" name="Nature">
        <title>The sunflower genome provides insights into oil metabolism, flowering and Asterid evolution.</title>
        <authorList>
            <person name="Badouin H."/>
            <person name="Gouzy J."/>
            <person name="Grassa C.J."/>
            <person name="Murat F."/>
            <person name="Staton S.E."/>
            <person name="Cottret L."/>
            <person name="Lelandais-Briere C."/>
            <person name="Owens G.L."/>
            <person name="Carrere S."/>
            <person name="Mayjonade B."/>
            <person name="Legrand L."/>
            <person name="Gill N."/>
            <person name="Kane N.C."/>
            <person name="Bowers J.E."/>
            <person name="Hubner S."/>
            <person name="Bellec A."/>
            <person name="Berard A."/>
            <person name="Berges H."/>
            <person name="Blanchet N."/>
            <person name="Boniface M.C."/>
            <person name="Brunel D."/>
            <person name="Catrice O."/>
            <person name="Chaidir N."/>
            <person name="Claudel C."/>
            <person name="Donnadieu C."/>
            <person name="Faraut T."/>
            <person name="Fievet G."/>
            <person name="Helmstetter N."/>
            <person name="King M."/>
            <person name="Knapp S.J."/>
            <person name="Lai Z."/>
            <person name="Le Paslier M.C."/>
            <person name="Lippi Y."/>
            <person name="Lorenzon L."/>
            <person name="Mandel J.R."/>
            <person name="Marage G."/>
            <person name="Marchand G."/>
            <person name="Marquand E."/>
            <person name="Bret-Mestries E."/>
            <person name="Morien E."/>
            <person name="Nambeesan S."/>
            <person name="Nguyen T."/>
            <person name="Pegot-Espagnet P."/>
            <person name="Pouilly N."/>
            <person name="Raftis F."/>
            <person name="Sallet E."/>
            <person name="Schiex T."/>
            <person name="Thomas J."/>
            <person name="Vandecasteele C."/>
            <person name="Vares D."/>
            <person name="Vear F."/>
            <person name="Vautrin S."/>
            <person name="Crespi M."/>
            <person name="Mangin B."/>
            <person name="Burke J.M."/>
            <person name="Salse J."/>
            <person name="Munos S."/>
            <person name="Vincourt P."/>
            <person name="Rieseberg L.H."/>
            <person name="Langlade N.B."/>
        </authorList>
    </citation>
    <scope>NUCLEOTIDE SEQUENCE</scope>
    <source>
        <tissue evidence="2">Leaves</tissue>
    </source>
</reference>
<keyword evidence="1" id="KW-0812">Transmembrane</keyword>
<dbReference type="Gramene" id="mRNA:HanXRQr2_Chr09g0391991">
    <property type="protein sequence ID" value="CDS:HanXRQr2_Chr09g0391991.1"/>
    <property type="gene ID" value="HanXRQr2_Chr09g0391991"/>
</dbReference>
<accession>A0A9K3I7Z8</accession>
<reference evidence="2" key="2">
    <citation type="submission" date="2020-06" db="EMBL/GenBank/DDBJ databases">
        <title>Helianthus annuus Genome sequencing and assembly Release 2.</title>
        <authorList>
            <person name="Gouzy J."/>
            <person name="Langlade N."/>
            <person name="Munos S."/>
        </authorList>
    </citation>
    <scope>NUCLEOTIDE SEQUENCE</scope>
    <source>
        <tissue evidence="2">Leaves</tissue>
    </source>
</reference>
<proteinExistence type="predicted"/>
<keyword evidence="3" id="KW-1185">Reference proteome</keyword>